<evidence type="ECO:0000313" key="3">
    <source>
        <dbReference type="Proteomes" id="UP000677305"/>
    </source>
</evidence>
<dbReference type="RefSeq" id="WP_212690393.1">
    <property type="nucleotide sequence ID" value="NZ_CAJXUH010000021.1"/>
</dbReference>
<dbReference type="InterPro" id="IPR053959">
    <property type="entry name" value="YvlB/LiaX_N"/>
</dbReference>
<evidence type="ECO:0000259" key="1">
    <source>
        <dbReference type="Pfam" id="PF22746"/>
    </source>
</evidence>
<sequence>MSEEKKILEMIEKGQITAEEGMELLQALRDVDIEQEEVLIEEYKPPVQKREFKFLRIKVTTEKGETKVNVNIPIKLIKAIGGILPQANNLIPEDVKSQMNQKGINLGSIDLNKIINALESGELEDTVLVDVETYDEEDGKTQVKIYVE</sequence>
<reference evidence="2 3" key="1">
    <citation type="submission" date="2020-07" db="EMBL/GenBank/DDBJ databases">
        <title>Vallitalea guaymasensis genome.</title>
        <authorList>
            <person name="Postec A."/>
        </authorList>
    </citation>
    <scope>NUCLEOTIDE SEQUENCE [LARGE SCALE GENOMIC DNA]</scope>
    <source>
        <strain evidence="2 3">Ra1766G1</strain>
    </source>
</reference>
<evidence type="ECO:0000313" key="2">
    <source>
        <dbReference type="EMBL" id="QUH30192.1"/>
    </source>
</evidence>
<feature type="domain" description="YvlB/LiaX N-terminal" evidence="1">
    <location>
        <begin position="3"/>
        <end position="30"/>
    </location>
</feature>
<gene>
    <name evidence="2" type="ORF">HYG85_15205</name>
</gene>
<dbReference type="Pfam" id="PF22746">
    <property type="entry name" value="SHOCT-like_DUF2089-C"/>
    <property type="match status" value="1"/>
</dbReference>
<protein>
    <recommendedName>
        <fullName evidence="1">YvlB/LiaX N-terminal domain-containing protein</fullName>
    </recommendedName>
</protein>
<dbReference type="KEGG" id="vgu:HYG85_15205"/>
<dbReference type="AlphaFoldDB" id="A0A8J8MC58"/>
<dbReference type="EMBL" id="CP058561">
    <property type="protein sequence ID" value="QUH30192.1"/>
    <property type="molecule type" value="Genomic_DNA"/>
</dbReference>
<organism evidence="2 3">
    <name type="scientific">Vallitalea guaymasensis</name>
    <dbReference type="NCBI Taxonomy" id="1185412"/>
    <lineage>
        <taxon>Bacteria</taxon>
        <taxon>Bacillati</taxon>
        <taxon>Bacillota</taxon>
        <taxon>Clostridia</taxon>
        <taxon>Lachnospirales</taxon>
        <taxon>Vallitaleaceae</taxon>
        <taxon>Vallitalea</taxon>
    </lineage>
</organism>
<proteinExistence type="predicted"/>
<keyword evidence="3" id="KW-1185">Reference proteome</keyword>
<dbReference type="Proteomes" id="UP000677305">
    <property type="component" value="Chromosome"/>
</dbReference>
<accession>A0A8J8MC58</accession>
<name>A0A8J8MC58_9FIRM</name>